<name>A0ABX5KGM7_9BURK</name>
<organism evidence="1 2">
    <name type="scientific">Paraburkholderia unamae</name>
    <dbReference type="NCBI Taxonomy" id="219649"/>
    <lineage>
        <taxon>Bacteria</taxon>
        <taxon>Pseudomonadati</taxon>
        <taxon>Pseudomonadota</taxon>
        <taxon>Betaproteobacteria</taxon>
        <taxon>Burkholderiales</taxon>
        <taxon>Burkholderiaceae</taxon>
        <taxon>Paraburkholderia</taxon>
    </lineage>
</organism>
<protein>
    <submittedName>
        <fullName evidence="1">Uncharacterized protein</fullName>
    </submittedName>
</protein>
<proteinExistence type="predicted"/>
<evidence type="ECO:0000313" key="1">
    <source>
        <dbReference type="EMBL" id="PVX75632.1"/>
    </source>
</evidence>
<evidence type="ECO:0000313" key="2">
    <source>
        <dbReference type="Proteomes" id="UP000245712"/>
    </source>
</evidence>
<keyword evidence="2" id="KW-1185">Reference proteome</keyword>
<comment type="caution">
    <text evidence="1">The sequence shown here is derived from an EMBL/GenBank/DDBJ whole genome shotgun (WGS) entry which is preliminary data.</text>
</comment>
<accession>A0ABX5KGM7</accession>
<sequence length="308" mass="31646">MPVRRTFLPAVGAAEGAAALARVLAQRGCEVRAPGDGANAPASGMRVFRDAGVVQSGVDVAWVLEESAAEAGGWDAALAQALSAKTGGFAVSVETSRTPGRAGYAVFFAGRSIEFISENQAQAAFAEGLASEGVYAAFAQAYPLLTGWPFPEPQIWADLKPVAAAQCPAEPAGRPMPDEPGEADVAGKLALAVFPLVAGDEFSAAWRGVVPTAMTNWTWQAAETATAHIPYVMLTRAGDLDVALCESLAAQLDVPAAAVGLNGPGAPFDWWRAQSSQRGAGVGAESFAGALMPALSALGERPGIIRLR</sequence>
<dbReference type="PROSITE" id="PS51318">
    <property type="entry name" value="TAT"/>
    <property type="match status" value="1"/>
</dbReference>
<dbReference type="InterPro" id="IPR006311">
    <property type="entry name" value="TAT_signal"/>
</dbReference>
<gene>
    <name evidence="1" type="ORF">C7402_11744</name>
</gene>
<reference evidence="1 2" key="1">
    <citation type="submission" date="2018-05" db="EMBL/GenBank/DDBJ databases">
        <title>Genomic Encyclopedia of Type Strains, Phase IV (KMG-V): Genome sequencing to study the core and pangenomes of soil and plant-associated prokaryotes.</title>
        <authorList>
            <person name="Whitman W."/>
        </authorList>
    </citation>
    <scope>NUCLEOTIDE SEQUENCE [LARGE SCALE GENOMIC DNA]</scope>
    <source>
        <strain evidence="1 2">SCZa-39</strain>
    </source>
</reference>
<dbReference type="Proteomes" id="UP000245712">
    <property type="component" value="Unassembled WGS sequence"/>
</dbReference>
<dbReference type="EMBL" id="QEOB01000017">
    <property type="protein sequence ID" value="PVX75632.1"/>
    <property type="molecule type" value="Genomic_DNA"/>
</dbReference>